<feature type="compositionally biased region" description="Polar residues" evidence="1">
    <location>
        <begin position="240"/>
        <end position="251"/>
    </location>
</feature>
<gene>
    <name evidence="4" type="ORF">B5807_10608</name>
</gene>
<keyword evidence="2" id="KW-0732">Signal</keyword>
<feature type="signal peptide" evidence="2">
    <location>
        <begin position="1"/>
        <end position="22"/>
    </location>
</feature>
<reference evidence="4 5" key="1">
    <citation type="journal article" date="2017" name="Genome Announc.">
        <title>Genome sequence of the saprophytic ascomycete Epicoccum nigrum ICMP 19927 strain isolated from New Zealand.</title>
        <authorList>
            <person name="Fokin M."/>
            <person name="Fleetwood D."/>
            <person name="Weir B.S."/>
            <person name="Villas-Boas S.G."/>
        </authorList>
    </citation>
    <scope>NUCLEOTIDE SEQUENCE [LARGE SCALE GENOMIC DNA]</scope>
    <source>
        <strain evidence="4 5">ICMP 19927</strain>
    </source>
</reference>
<dbReference type="InParanoid" id="A0A1Y2LKS8"/>
<dbReference type="PROSITE" id="PS50948">
    <property type="entry name" value="PAN"/>
    <property type="match status" value="1"/>
</dbReference>
<dbReference type="EMBL" id="KZ107856">
    <property type="protein sequence ID" value="OSS44603.1"/>
    <property type="molecule type" value="Genomic_DNA"/>
</dbReference>
<feature type="compositionally biased region" description="Acidic residues" evidence="1">
    <location>
        <begin position="291"/>
        <end position="300"/>
    </location>
</feature>
<evidence type="ECO:0000313" key="5">
    <source>
        <dbReference type="Proteomes" id="UP000193240"/>
    </source>
</evidence>
<evidence type="ECO:0000313" key="4">
    <source>
        <dbReference type="EMBL" id="OSS44603.1"/>
    </source>
</evidence>
<dbReference type="STRING" id="105696.A0A1Y2LKS8"/>
<organism evidence="4 5">
    <name type="scientific">Epicoccum nigrum</name>
    <name type="common">Soil fungus</name>
    <name type="synonym">Epicoccum purpurascens</name>
    <dbReference type="NCBI Taxonomy" id="105696"/>
    <lineage>
        <taxon>Eukaryota</taxon>
        <taxon>Fungi</taxon>
        <taxon>Dikarya</taxon>
        <taxon>Ascomycota</taxon>
        <taxon>Pezizomycotina</taxon>
        <taxon>Dothideomycetes</taxon>
        <taxon>Pleosporomycetidae</taxon>
        <taxon>Pleosporales</taxon>
        <taxon>Pleosporineae</taxon>
        <taxon>Didymellaceae</taxon>
        <taxon>Epicoccum</taxon>
    </lineage>
</organism>
<evidence type="ECO:0000259" key="3">
    <source>
        <dbReference type="PROSITE" id="PS50948"/>
    </source>
</evidence>
<feature type="chain" id="PRO_5013096163" description="Apple domain-containing protein" evidence="2">
    <location>
        <begin position="23"/>
        <end position="425"/>
    </location>
</feature>
<evidence type="ECO:0000256" key="2">
    <source>
        <dbReference type="SAM" id="SignalP"/>
    </source>
</evidence>
<accession>A0A1Y2LKS8</accession>
<sequence length="425" mass="46607">MVFFNIVSRFLFISSILVFTAAQNLGCGTLGYHNEDNISYYGGNFFYGTQSSFTICAAYCKQDLSCKGFRYSYWSDSGAQYCEFFNVDFATKFTADTTSPYYYYNIGCNFPPFVKPVTLTSTLTTLLGTATTQLLTTTATVRITSTLPEVTTTTTVSEAAVIITRTETLTTSLSYTQTTVDTQFQTLPAQTSTVSTTFTQSQPVQTSTATVGYTVADTPVLRTVVETVVLTSTLSYTTTEASPAQPSTPQRNPHRHPGLPADNTDPHSLLYRDTARFHRNPNARPHRIYPDNDDNDDDDDNAHPNRQCANYGDKNGDDHIDALAYEHAGVFVGRACACAWNGNRGSGGDVVGNAGEDFKILASLCLDRMVRPKALYAQLGYIKRVLETEVVEAQRSCLEELGAFVTVLDRTHSQDAGGALERGHL</sequence>
<dbReference type="Proteomes" id="UP000193240">
    <property type="component" value="Unassembled WGS sequence"/>
</dbReference>
<keyword evidence="5" id="KW-1185">Reference proteome</keyword>
<feature type="compositionally biased region" description="Basic residues" evidence="1">
    <location>
        <begin position="277"/>
        <end position="287"/>
    </location>
</feature>
<name>A0A1Y2LKS8_EPING</name>
<proteinExistence type="predicted"/>
<dbReference type="InterPro" id="IPR003609">
    <property type="entry name" value="Pan_app"/>
</dbReference>
<feature type="domain" description="Apple" evidence="3">
    <location>
        <begin position="27"/>
        <end position="108"/>
    </location>
</feature>
<feature type="region of interest" description="Disordered" evidence="1">
    <location>
        <begin position="236"/>
        <end position="313"/>
    </location>
</feature>
<evidence type="ECO:0000256" key="1">
    <source>
        <dbReference type="SAM" id="MobiDB-lite"/>
    </source>
</evidence>
<dbReference type="AlphaFoldDB" id="A0A1Y2LKS8"/>
<protein>
    <recommendedName>
        <fullName evidence="3">Apple domain-containing protein</fullName>
    </recommendedName>
</protein>